<feature type="region of interest" description="Disordered" evidence="1">
    <location>
        <begin position="193"/>
        <end position="218"/>
    </location>
</feature>
<protein>
    <submittedName>
        <fullName evidence="2">YecA family protein</fullName>
    </submittedName>
</protein>
<name>A0ABV9QU36_9GAMM</name>
<dbReference type="InterPro" id="IPR036255">
    <property type="entry name" value="YgfB-like_sf"/>
</dbReference>
<dbReference type="Pfam" id="PF03695">
    <property type="entry name" value="UPF0149"/>
    <property type="match status" value="1"/>
</dbReference>
<feature type="compositionally biased region" description="Basic residues" evidence="1">
    <location>
        <begin position="209"/>
        <end position="218"/>
    </location>
</feature>
<feature type="compositionally biased region" description="Basic and acidic residues" evidence="1">
    <location>
        <begin position="193"/>
        <end position="204"/>
    </location>
</feature>
<dbReference type="Proteomes" id="UP001595886">
    <property type="component" value="Unassembled WGS sequence"/>
</dbReference>
<comment type="caution">
    <text evidence="2">The sequence shown here is derived from an EMBL/GenBank/DDBJ whole genome shotgun (WGS) entry which is preliminary data.</text>
</comment>
<evidence type="ECO:0000256" key="1">
    <source>
        <dbReference type="SAM" id="MobiDB-lite"/>
    </source>
</evidence>
<evidence type="ECO:0000313" key="2">
    <source>
        <dbReference type="EMBL" id="MFC4819094.1"/>
    </source>
</evidence>
<evidence type="ECO:0000313" key="3">
    <source>
        <dbReference type="Proteomes" id="UP001595886"/>
    </source>
</evidence>
<dbReference type="EMBL" id="JBHSHD010000002">
    <property type="protein sequence ID" value="MFC4819094.1"/>
    <property type="molecule type" value="Genomic_DNA"/>
</dbReference>
<keyword evidence="3" id="KW-1185">Reference proteome</keyword>
<gene>
    <name evidence="2" type="ORF">ACFO6Q_02090</name>
</gene>
<reference evidence="3" key="1">
    <citation type="journal article" date="2019" name="Int. J. Syst. Evol. Microbiol.">
        <title>The Global Catalogue of Microorganisms (GCM) 10K type strain sequencing project: providing services to taxonomists for standard genome sequencing and annotation.</title>
        <authorList>
            <consortium name="The Broad Institute Genomics Platform"/>
            <consortium name="The Broad Institute Genome Sequencing Center for Infectious Disease"/>
            <person name="Wu L."/>
            <person name="Ma J."/>
        </authorList>
    </citation>
    <scope>NUCLEOTIDE SEQUENCE [LARGE SCALE GENOMIC DNA]</scope>
    <source>
        <strain evidence="3">CCUG 30340</strain>
    </source>
</reference>
<organism evidence="2 3">
    <name type="scientific">Dokdonella ginsengisoli</name>
    <dbReference type="NCBI Taxonomy" id="363846"/>
    <lineage>
        <taxon>Bacteria</taxon>
        <taxon>Pseudomonadati</taxon>
        <taxon>Pseudomonadota</taxon>
        <taxon>Gammaproteobacteria</taxon>
        <taxon>Lysobacterales</taxon>
        <taxon>Rhodanobacteraceae</taxon>
        <taxon>Dokdonella</taxon>
    </lineage>
</organism>
<dbReference type="NCBIfam" id="TIGR02292">
    <property type="entry name" value="ygfB_yecA"/>
    <property type="match status" value="1"/>
</dbReference>
<dbReference type="RefSeq" id="WP_380018832.1">
    <property type="nucleotide sequence ID" value="NZ_JBHSHD010000002.1"/>
</dbReference>
<dbReference type="InterPro" id="IPR011978">
    <property type="entry name" value="YgfB-like"/>
</dbReference>
<dbReference type="Gene3D" id="1.20.120.740">
    <property type="entry name" value="YgfB uncharacterised protein family UPF0149, PF03695"/>
    <property type="match status" value="1"/>
</dbReference>
<sequence>MVADWPSSPSDSDLEELDRFLRTHAKEEDLLLDGVHGFLTALAIGPTPAKPEEWLPEILHEPFADADEGERVLTLLARLNDAIAPELETGTYEPILGELEMDEGHPAFTARGWCEGFSRGIDLRAPSWEGRLGNDSELMELLGPIIALAIDDGVFESDAEFAPLGEDDYDECLAQIPQAVGAVADYWRDHPLSAEEQAAPRDEGSLTPPRRRGGRWVH</sequence>
<proteinExistence type="predicted"/>
<accession>A0ABV9QU36</accession>
<dbReference type="SUPFAM" id="SSF101327">
    <property type="entry name" value="YgfB-like"/>
    <property type="match status" value="1"/>
</dbReference>